<dbReference type="AlphaFoldDB" id="A0A0E9UWU8"/>
<reference evidence="1" key="1">
    <citation type="submission" date="2014-11" db="EMBL/GenBank/DDBJ databases">
        <authorList>
            <person name="Amaro Gonzalez C."/>
        </authorList>
    </citation>
    <scope>NUCLEOTIDE SEQUENCE</scope>
</reference>
<organism evidence="1">
    <name type="scientific">Anguilla anguilla</name>
    <name type="common">European freshwater eel</name>
    <name type="synonym">Muraena anguilla</name>
    <dbReference type="NCBI Taxonomy" id="7936"/>
    <lineage>
        <taxon>Eukaryota</taxon>
        <taxon>Metazoa</taxon>
        <taxon>Chordata</taxon>
        <taxon>Craniata</taxon>
        <taxon>Vertebrata</taxon>
        <taxon>Euteleostomi</taxon>
        <taxon>Actinopterygii</taxon>
        <taxon>Neopterygii</taxon>
        <taxon>Teleostei</taxon>
        <taxon>Anguilliformes</taxon>
        <taxon>Anguillidae</taxon>
        <taxon>Anguilla</taxon>
    </lineage>
</organism>
<proteinExistence type="predicted"/>
<reference evidence="1" key="2">
    <citation type="journal article" date="2015" name="Fish Shellfish Immunol.">
        <title>Early steps in the European eel (Anguilla anguilla)-Vibrio vulnificus interaction in the gills: Role of the RtxA13 toxin.</title>
        <authorList>
            <person name="Callol A."/>
            <person name="Pajuelo D."/>
            <person name="Ebbesson L."/>
            <person name="Teles M."/>
            <person name="MacKenzie S."/>
            <person name="Amaro C."/>
        </authorList>
    </citation>
    <scope>NUCLEOTIDE SEQUENCE</scope>
</reference>
<dbReference type="EMBL" id="GBXM01038897">
    <property type="protein sequence ID" value="JAH69680.1"/>
    <property type="molecule type" value="Transcribed_RNA"/>
</dbReference>
<protein>
    <submittedName>
        <fullName evidence="1">Uncharacterized protein</fullName>
    </submittedName>
</protein>
<evidence type="ECO:0000313" key="1">
    <source>
        <dbReference type="EMBL" id="JAH69680.1"/>
    </source>
</evidence>
<name>A0A0E9UWU8_ANGAN</name>
<accession>A0A0E9UWU8</accession>
<sequence length="25" mass="2693">MRTEVSWMISASALTTVLQVQGGAR</sequence>